<evidence type="ECO:0000313" key="6">
    <source>
        <dbReference type="Proteomes" id="UP000771797"/>
    </source>
</evidence>
<dbReference type="RefSeq" id="WP_133492365.1">
    <property type="nucleotide sequence ID" value="NZ_AQPF01000002.1"/>
</dbReference>
<keyword evidence="3 4" id="KW-0663">Pyridoxal phosphate</keyword>
<dbReference type="InterPro" id="IPR015424">
    <property type="entry name" value="PyrdxlP-dep_Trfase"/>
</dbReference>
<accession>A0ABQ6YDP0</accession>
<evidence type="ECO:0000256" key="3">
    <source>
        <dbReference type="ARBA" id="ARBA00022898"/>
    </source>
</evidence>
<evidence type="ECO:0000256" key="4">
    <source>
        <dbReference type="RuleBase" id="RU003560"/>
    </source>
</evidence>
<keyword evidence="2 5" id="KW-0808">Transferase</keyword>
<name>A0ABQ6YDP0_9GAMM</name>
<dbReference type="PANTHER" id="PTHR11986">
    <property type="entry name" value="AMINOTRANSFERASE CLASS III"/>
    <property type="match status" value="1"/>
</dbReference>
<organism evidence="5 6">
    <name type="scientific">Alcanivorax xiamenensis</name>
    <dbReference type="NCBI Taxonomy" id="1177156"/>
    <lineage>
        <taxon>Bacteria</taxon>
        <taxon>Pseudomonadati</taxon>
        <taxon>Pseudomonadota</taxon>
        <taxon>Gammaproteobacteria</taxon>
        <taxon>Oceanospirillales</taxon>
        <taxon>Alcanivoracaceae</taxon>
        <taxon>Alcanivorax</taxon>
    </lineage>
</organism>
<dbReference type="PROSITE" id="PS00600">
    <property type="entry name" value="AA_TRANSFER_CLASS_3"/>
    <property type="match status" value="1"/>
</dbReference>
<keyword evidence="2 5" id="KW-0032">Aminotransferase</keyword>
<dbReference type="CDD" id="cd00610">
    <property type="entry name" value="OAT_like"/>
    <property type="match status" value="1"/>
</dbReference>
<evidence type="ECO:0000256" key="2">
    <source>
        <dbReference type="ARBA" id="ARBA00022576"/>
    </source>
</evidence>
<evidence type="ECO:0000313" key="5">
    <source>
        <dbReference type="EMBL" id="KAF0808125.1"/>
    </source>
</evidence>
<dbReference type="PIRSF" id="PIRSF000521">
    <property type="entry name" value="Transaminase_4ab_Lys_Orn"/>
    <property type="match status" value="1"/>
</dbReference>
<dbReference type="InterPro" id="IPR005814">
    <property type="entry name" value="Aminotrans_3"/>
</dbReference>
<dbReference type="InterPro" id="IPR049704">
    <property type="entry name" value="Aminotrans_3_PPA_site"/>
</dbReference>
<protein>
    <submittedName>
        <fullName evidence="5">Aminotransferase</fullName>
    </submittedName>
</protein>
<dbReference type="EMBL" id="AQPF01000002">
    <property type="protein sequence ID" value="KAF0808125.1"/>
    <property type="molecule type" value="Genomic_DNA"/>
</dbReference>
<dbReference type="Gene3D" id="3.90.1150.10">
    <property type="entry name" value="Aspartate Aminotransferase, domain 1"/>
    <property type="match status" value="1"/>
</dbReference>
<dbReference type="InterPro" id="IPR050103">
    <property type="entry name" value="Class-III_PLP-dep_AT"/>
</dbReference>
<reference evidence="5 6" key="1">
    <citation type="submission" date="2012-09" db="EMBL/GenBank/DDBJ databases">
        <title>Genome Sequence of alkane-degrading Bacterium Alcanivorax sp. 6-D-6.</title>
        <authorList>
            <person name="Lai Q."/>
            <person name="Shao Z."/>
        </authorList>
    </citation>
    <scope>NUCLEOTIDE SEQUENCE [LARGE SCALE GENOMIC DNA]</scope>
    <source>
        <strain evidence="5 6">6-D-6</strain>
    </source>
</reference>
<sequence>MHHLSPLLVQSSGICAERGEGSWLFDAEGHRWLDFTSGIGVTATGHCHPKVVAAAQEQVARLVHAQYTTVTHPNMLRLTDRLSEHLPAGLDAVAFSNSGSEAVETAIRLARHATGRPNLIAFQGGFHGRTLAAASLTSSTTKVRSGWGPMMAGVFFAPFPHTYLYGWDEEATSAFCLRQLDELLLTQSPPHDTAALIIEPVQGEFGYYPAPASFLAGLRERCDRHGILLIADEIQAGYGRTGRFWSHEHARIQPDIVVTAKGLASGYPLSAVAAAKGLMAQGRPGSQGGTYGANAVSCAAALATLEVIEEEDLVNQAAGHGRYLRERLEALARKHDDIDEVRGKGLMLGVEMVRAPGQPDGERAQTLLSRCEQAGLLLLRCGTHGQVVRWLPPLTASRQEIDLAVDTFEDALENTA</sequence>
<evidence type="ECO:0000256" key="1">
    <source>
        <dbReference type="ARBA" id="ARBA00001933"/>
    </source>
</evidence>
<dbReference type="Proteomes" id="UP000771797">
    <property type="component" value="Unassembled WGS sequence"/>
</dbReference>
<dbReference type="InterPro" id="IPR015422">
    <property type="entry name" value="PyrdxlP-dep_Trfase_small"/>
</dbReference>
<proteinExistence type="inferred from homology"/>
<dbReference type="SUPFAM" id="SSF53383">
    <property type="entry name" value="PLP-dependent transferases"/>
    <property type="match status" value="1"/>
</dbReference>
<keyword evidence="6" id="KW-1185">Reference proteome</keyword>
<comment type="caution">
    <text evidence="5">The sequence shown here is derived from an EMBL/GenBank/DDBJ whole genome shotgun (WGS) entry which is preliminary data.</text>
</comment>
<dbReference type="GO" id="GO:0008483">
    <property type="term" value="F:transaminase activity"/>
    <property type="evidence" value="ECO:0007669"/>
    <property type="project" value="UniProtKB-KW"/>
</dbReference>
<dbReference type="InterPro" id="IPR015421">
    <property type="entry name" value="PyrdxlP-dep_Trfase_major"/>
</dbReference>
<gene>
    <name evidence="5" type="ORF">A6D6_00515</name>
</gene>
<comment type="cofactor">
    <cofactor evidence="1">
        <name>pyridoxal 5'-phosphate</name>
        <dbReference type="ChEBI" id="CHEBI:597326"/>
    </cofactor>
</comment>
<comment type="similarity">
    <text evidence="4">Belongs to the class-III pyridoxal-phosphate-dependent aminotransferase family.</text>
</comment>
<dbReference type="Gene3D" id="3.40.640.10">
    <property type="entry name" value="Type I PLP-dependent aspartate aminotransferase-like (Major domain)"/>
    <property type="match status" value="1"/>
</dbReference>
<dbReference type="Pfam" id="PF00202">
    <property type="entry name" value="Aminotran_3"/>
    <property type="match status" value="1"/>
</dbReference>